<dbReference type="EMBL" id="BART01007794">
    <property type="protein sequence ID" value="GAG63643.1"/>
    <property type="molecule type" value="Genomic_DNA"/>
</dbReference>
<protein>
    <submittedName>
        <fullName evidence="3">Uncharacterized protein</fullName>
    </submittedName>
</protein>
<dbReference type="Pfam" id="PF14690">
    <property type="entry name" value="Zn_ribbon_ISL3"/>
    <property type="match status" value="1"/>
</dbReference>
<dbReference type="InterPro" id="IPR029261">
    <property type="entry name" value="Transposase_Znf"/>
</dbReference>
<proteinExistence type="predicted"/>
<name>X0ZT81_9ZZZZ</name>
<feature type="domain" description="Transposase IS204/IS1001/IS1096/IS1165 helix-turn-helix" evidence="1">
    <location>
        <begin position="94"/>
        <end position="117"/>
    </location>
</feature>
<gene>
    <name evidence="3" type="ORF">S01H4_17667</name>
</gene>
<sequence>MHDNDLFQLALGITSPWFVASSDFDAANKRLDIRIDFHSGSRFACPDCNTDGCTVHDTTEKTWRHLDFFQHQAFLTARVPRVTCTRCGVRQVGVPWARKGSGFTLLFEALAMTLATH</sequence>
<accession>X0ZT81</accession>
<dbReference type="PANTHER" id="PTHR33498:SF1">
    <property type="entry name" value="TRANSPOSASE FOR INSERTION SEQUENCE ELEMENT IS1557"/>
    <property type="match status" value="1"/>
</dbReference>
<feature type="domain" description="Transposase IS204/IS1001/IS1096/IS1165 zinc-finger" evidence="2">
    <location>
        <begin position="42"/>
        <end position="87"/>
    </location>
</feature>
<dbReference type="InterPro" id="IPR032877">
    <property type="entry name" value="Transposase_HTH"/>
</dbReference>
<dbReference type="PANTHER" id="PTHR33498">
    <property type="entry name" value="TRANSPOSASE FOR INSERTION SEQUENCE ELEMENT IS1557"/>
    <property type="match status" value="1"/>
</dbReference>
<comment type="caution">
    <text evidence="3">The sequence shown here is derived from an EMBL/GenBank/DDBJ whole genome shotgun (WGS) entry which is preliminary data.</text>
</comment>
<evidence type="ECO:0000259" key="2">
    <source>
        <dbReference type="Pfam" id="PF14690"/>
    </source>
</evidence>
<reference evidence="3" key="1">
    <citation type="journal article" date="2014" name="Front. Microbiol.">
        <title>High frequency of phylogenetically diverse reductive dehalogenase-homologous genes in deep subseafloor sedimentary metagenomes.</title>
        <authorList>
            <person name="Kawai M."/>
            <person name="Futagami T."/>
            <person name="Toyoda A."/>
            <person name="Takaki Y."/>
            <person name="Nishi S."/>
            <person name="Hori S."/>
            <person name="Arai W."/>
            <person name="Tsubouchi T."/>
            <person name="Morono Y."/>
            <person name="Uchiyama I."/>
            <person name="Ito T."/>
            <person name="Fujiyama A."/>
            <person name="Inagaki F."/>
            <person name="Takami H."/>
        </authorList>
    </citation>
    <scope>NUCLEOTIDE SEQUENCE</scope>
    <source>
        <strain evidence="3">Expedition CK06-06</strain>
    </source>
</reference>
<feature type="non-terminal residue" evidence="3">
    <location>
        <position position="117"/>
    </location>
</feature>
<evidence type="ECO:0000259" key="1">
    <source>
        <dbReference type="Pfam" id="PF13542"/>
    </source>
</evidence>
<dbReference type="Pfam" id="PF13542">
    <property type="entry name" value="HTH_Tnp_ISL3"/>
    <property type="match status" value="1"/>
</dbReference>
<evidence type="ECO:0000313" key="3">
    <source>
        <dbReference type="EMBL" id="GAG63643.1"/>
    </source>
</evidence>
<dbReference type="InterPro" id="IPR047951">
    <property type="entry name" value="Transpos_ISL3"/>
</dbReference>
<dbReference type="AlphaFoldDB" id="X0ZT81"/>
<organism evidence="3">
    <name type="scientific">marine sediment metagenome</name>
    <dbReference type="NCBI Taxonomy" id="412755"/>
    <lineage>
        <taxon>unclassified sequences</taxon>
        <taxon>metagenomes</taxon>
        <taxon>ecological metagenomes</taxon>
    </lineage>
</organism>